<evidence type="ECO:0000256" key="4">
    <source>
        <dbReference type="ARBA" id="ARBA00023136"/>
    </source>
</evidence>
<sequence length="253" mass="27026">MNFRRLALSASTLACFTLASTAAQAQNFIGAGVAVVPVYEGSSTYRTVPLPLINYQSGNFFITPRAGLPALGLKTSLAQDLEAGVFLGLDLGRKASRTARTKGLDNIHFHASYGAYLEWTPGPLSLGAAFRKAAHTGYGSVVELRASYAAWESGPHRVRIGVDTQWSSRSAMKTWFGVTQEEAMSSQAGLPAYSPSAGFKSASLFSVWSYRLSSNWSALTTVGVNRLFGDAKDSPLTAQKTNLFGSIGAIYSF</sequence>
<evidence type="ECO:0000256" key="1">
    <source>
        <dbReference type="ARBA" id="ARBA00004442"/>
    </source>
</evidence>
<dbReference type="InterPro" id="IPR010583">
    <property type="entry name" value="MipA"/>
</dbReference>
<dbReference type="STRING" id="206506.AAV32_07135"/>
<keyword evidence="4" id="KW-0472">Membrane</keyword>
<comment type="similarity">
    <text evidence="2">Belongs to the MipA/OmpV family.</text>
</comment>
<evidence type="ECO:0000256" key="2">
    <source>
        <dbReference type="ARBA" id="ARBA00005722"/>
    </source>
</evidence>
<dbReference type="AlphaFoldDB" id="A0A171KTL9"/>
<comment type="caution">
    <text evidence="7">The sequence shown here is derived from an EMBL/GenBank/DDBJ whole genome shotgun (WGS) entry which is preliminary data.</text>
</comment>
<dbReference type="GeneID" id="99726720"/>
<evidence type="ECO:0000313" key="8">
    <source>
        <dbReference type="Proteomes" id="UP000078084"/>
    </source>
</evidence>
<dbReference type="Pfam" id="PF06629">
    <property type="entry name" value="MipA"/>
    <property type="match status" value="1"/>
</dbReference>
<proteinExistence type="inferred from homology"/>
<reference evidence="7 8" key="1">
    <citation type="submission" date="2015-04" db="EMBL/GenBank/DDBJ databases">
        <title>Genome sequence of Kerstersia gyiorum CG1.</title>
        <authorList>
            <person name="Greninger A.L."/>
            <person name="Kozyreva V."/>
            <person name="Chaturvedi V."/>
        </authorList>
    </citation>
    <scope>NUCLEOTIDE SEQUENCE [LARGE SCALE GENOMIC DNA]</scope>
    <source>
        <strain evidence="7 8">CG1</strain>
    </source>
</reference>
<dbReference type="EMBL" id="LBNE01000003">
    <property type="protein sequence ID" value="KKO72236.1"/>
    <property type="molecule type" value="Genomic_DNA"/>
</dbReference>
<feature type="signal peptide" evidence="6">
    <location>
        <begin position="1"/>
        <end position="25"/>
    </location>
</feature>
<evidence type="ECO:0000313" key="7">
    <source>
        <dbReference type="EMBL" id="KKO72236.1"/>
    </source>
</evidence>
<organism evidence="7 8">
    <name type="scientific">Kerstersia gyiorum</name>
    <dbReference type="NCBI Taxonomy" id="206506"/>
    <lineage>
        <taxon>Bacteria</taxon>
        <taxon>Pseudomonadati</taxon>
        <taxon>Pseudomonadota</taxon>
        <taxon>Betaproteobacteria</taxon>
        <taxon>Burkholderiales</taxon>
        <taxon>Alcaligenaceae</taxon>
        <taxon>Kerstersia</taxon>
    </lineage>
</organism>
<dbReference type="OrthoDB" id="8585044at2"/>
<name>A0A171KTL9_9BURK</name>
<comment type="subcellular location">
    <subcellularLocation>
        <location evidence="1">Cell outer membrane</location>
    </subcellularLocation>
</comment>
<evidence type="ECO:0000256" key="6">
    <source>
        <dbReference type="SAM" id="SignalP"/>
    </source>
</evidence>
<dbReference type="Proteomes" id="UP000078084">
    <property type="component" value="Unassembled WGS sequence"/>
</dbReference>
<keyword evidence="3 6" id="KW-0732">Signal</keyword>
<dbReference type="GO" id="GO:0009279">
    <property type="term" value="C:cell outer membrane"/>
    <property type="evidence" value="ECO:0007669"/>
    <property type="project" value="UniProtKB-SubCell"/>
</dbReference>
<accession>A0A171KTL9</accession>
<keyword evidence="8" id="KW-1185">Reference proteome</keyword>
<gene>
    <name evidence="7" type="ORF">AAV32_07135</name>
</gene>
<dbReference type="PANTHER" id="PTHR38776:SF1">
    <property type="entry name" value="MLTA-INTERACTING PROTEIN-RELATED"/>
    <property type="match status" value="1"/>
</dbReference>
<dbReference type="RefSeq" id="WP_068370047.1">
    <property type="nucleotide sequence ID" value="NZ_CP033936.1"/>
</dbReference>
<dbReference type="PANTHER" id="PTHR38776">
    <property type="entry name" value="MLTA-INTERACTING PROTEIN-RELATED"/>
    <property type="match status" value="1"/>
</dbReference>
<evidence type="ECO:0000256" key="3">
    <source>
        <dbReference type="ARBA" id="ARBA00022729"/>
    </source>
</evidence>
<protein>
    <submittedName>
        <fullName evidence="7">Membrane protein</fullName>
    </submittedName>
</protein>
<keyword evidence="5" id="KW-0998">Cell outer membrane</keyword>
<feature type="chain" id="PRO_5007908685" evidence="6">
    <location>
        <begin position="26"/>
        <end position="253"/>
    </location>
</feature>
<evidence type="ECO:0000256" key="5">
    <source>
        <dbReference type="ARBA" id="ARBA00023237"/>
    </source>
</evidence>